<protein>
    <submittedName>
        <fullName evidence="1">YolD-like family protein</fullName>
    </submittedName>
</protein>
<proteinExistence type="predicted"/>
<name>A0ABW3UK41_9BACL</name>
<dbReference type="Proteomes" id="UP001597180">
    <property type="component" value="Unassembled WGS sequence"/>
</dbReference>
<comment type="caution">
    <text evidence="1">The sequence shown here is derived from an EMBL/GenBank/DDBJ whole genome shotgun (WGS) entry which is preliminary data.</text>
</comment>
<sequence length="123" mass="14350">MEAKHLSLKPVETTYIKKTDTRPRPEKDEQAMEALIRTLAVAIFTERETIITVWSEYEEQSFRGIITELDKVHRTIRIENNEEYSWIPLEDVLDMVIITDDLAPAFPDTNRVAGMRKESLFPL</sequence>
<reference evidence="2" key="1">
    <citation type="journal article" date="2019" name="Int. J. Syst. Evol. Microbiol.">
        <title>The Global Catalogue of Microorganisms (GCM) 10K type strain sequencing project: providing services to taxonomists for standard genome sequencing and annotation.</title>
        <authorList>
            <consortium name="The Broad Institute Genomics Platform"/>
            <consortium name="The Broad Institute Genome Sequencing Center for Infectious Disease"/>
            <person name="Wu L."/>
            <person name="Ma J."/>
        </authorList>
    </citation>
    <scope>NUCLEOTIDE SEQUENCE [LARGE SCALE GENOMIC DNA]</scope>
    <source>
        <strain evidence="2">CCUG 53270</strain>
    </source>
</reference>
<accession>A0ABW3UK41</accession>
<gene>
    <name evidence="1" type="ORF">ACFQ4B_13735</name>
</gene>
<dbReference type="Pfam" id="PF08863">
    <property type="entry name" value="YolD"/>
    <property type="match status" value="1"/>
</dbReference>
<organism evidence="1 2">
    <name type="scientific">Paenibacillus vulneris</name>
    <dbReference type="NCBI Taxonomy" id="1133364"/>
    <lineage>
        <taxon>Bacteria</taxon>
        <taxon>Bacillati</taxon>
        <taxon>Bacillota</taxon>
        <taxon>Bacilli</taxon>
        <taxon>Bacillales</taxon>
        <taxon>Paenibacillaceae</taxon>
        <taxon>Paenibacillus</taxon>
    </lineage>
</organism>
<keyword evidence="2" id="KW-1185">Reference proteome</keyword>
<evidence type="ECO:0000313" key="1">
    <source>
        <dbReference type="EMBL" id="MFD1221183.1"/>
    </source>
</evidence>
<dbReference type="InterPro" id="IPR014962">
    <property type="entry name" value="YolD"/>
</dbReference>
<dbReference type="RefSeq" id="WP_179135938.1">
    <property type="nucleotide sequence ID" value="NZ_BAABJG010000021.1"/>
</dbReference>
<dbReference type="EMBL" id="JBHTLU010000015">
    <property type="protein sequence ID" value="MFD1221183.1"/>
    <property type="molecule type" value="Genomic_DNA"/>
</dbReference>
<evidence type="ECO:0000313" key="2">
    <source>
        <dbReference type="Proteomes" id="UP001597180"/>
    </source>
</evidence>